<dbReference type="AlphaFoldDB" id="W9HB55"/>
<feature type="compositionally biased region" description="Basic and acidic residues" evidence="1">
    <location>
        <begin position="72"/>
        <end position="84"/>
    </location>
</feature>
<name>W9HB55_FUSOX</name>
<dbReference type="Proteomes" id="UP000030753">
    <property type="component" value="Unassembled WGS sequence"/>
</dbReference>
<dbReference type="EMBL" id="JH717866">
    <property type="protein sequence ID" value="EWY79442.1"/>
    <property type="molecule type" value="Genomic_DNA"/>
</dbReference>
<gene>
    <name evidence="2" type="ORF">FOYG_17390</name>
</gene>
<feature type="region of interest" description="Disordered" evidence="1">
    <location>
        <begin position="70"/>
        <end position="100"/>
    </location>
</feature>
<proteinExistence type="predicted"/>
<organism evidence="2 3">
    <name type="scientific">Fusarium oxysporum NRRL 32931</name>
    <dbReference type="NCBI Taxonomy" id="660029"/>
    <lineage>
        <taxon>Eukaryota</taxon>
        <taxon>Fungi</taxon>
        <taxon>Dikarya</taxon>
        <taxon>Ascomycota</taxon>
        <taxon>Pezizomycotina</taxon>
        <taxon>Sordariomycetes</taxon>
        <taxon>Hypocreomycetidae</taxon>
        <taxon>Hypocreales</taxon>
        <taxon>Nectriaceae</taxon>
        <taxon>Fusarium</taxon>
        <taxon>Fusarium oxysporum species complex</taxon>
    </lineage>
</organism>
<dbReference type="HOGENOM" id="CLU_2004042_0_0_1"/>
<evidence type="ECO:0000313" key="3">
    <source>
        <dbReference type="Proteomes" id="UP000030753"/>
    </source>
</evidence>
<reference evidence="2 3" key="1">
    <citation type="submission" date="2011-06" db="EMBL/GenBank/DDBJ databases">
        <title>The Genome Sequence of Fusarium oxysporum FOSC 3-a.</title>
        <authorList>
            <consortium name="The Broad Institute Genome Sequencing Platform"/>
            <person name="Ma L.-J."/>
            <person name="Gale L.R."/>
            <person name="Schwartz D.C."/>
            <person name="Zhou S."/>
            <person name="Corby-Kistler H."/>
            <person name="Young S.K."/>
            <person name="Zeng Q."/>
            <person name="Gargeya S."/>
            <person name="Fitzgerald M."/>
            <person name="Haas B."/>
            <person name="Abouelleil A."/>
            <person name="Alvarado L."/>
            <person name="Arachchi H.M."/>
            <person name="Berlin A."/>
            <person name="Brown A."/>
            <person name="Chapman S.B."/>
            <person name="Chen Z."/>
            <person name="Dunbar C."/>
            <person name="Freedman E."/>
            <person name="Gearin G."/>
            <person name="Gellesch M."/>
            <person name="Goldberg J."/>
            <person name="Griggs A."/>
            <person name="Gujja S."/>
            <person name="Heiman D."/>
            <person name="Howarth C."/>
            <person name="Larson L."/>
            <person name="Lui A."/>
            <person name="MacDonald P.J.P."/>
            <person name="Mehta T."/>
            <person name="Montmayeur A."/>
            <person name="Murphy C."/>
            <person name="Neiman D."/>
            <person name="Pearson M."/>
            <person name="Priest M."/>
            <person name="Roberts A."/>
            <person name="Saif S."/>
            <person name="Shea T."/>
            <person name="Shenoy N."/>
            <person name="Sisk P."/>
            <person name="Stolte C."/>
            <person name="Sykes S."/>
            <person name="Wortman J."/>
            <person name="Nusbaum C."/>
            <person name="Birren B."/>
        </authorList>
    </citation>
    <scope>NUCLEOTIDE SEQUENCE [LARGE SCALE GENOMIC DNA]</scope>
    <source>
        <strain evidence="3">FOSC 3-a</strain>
    </source>
</reference>
<evidence type="ECO:0000256" key="1">
    <source>
        <dbReference type="SAM" id="MobiDB-lite"/>
    </source>
</evidence>
<sequence>MEHWEASSDIYYGLSGSQARDASRREHATAVKDFTRTPSLGLRDQISEKPRHFSVNSLSQARHRTSCAAVRKAPEAAEPEKELNKALGRPKHQLQASTHKSIDRSLIIRQWERKHREEPNFTVD</sequence>
<accession>W9HB55</accession>
<evidence type="ECO:0000313" key="2">
    <source>
        <dbReference type="EMBL" id="EWY79442.1"/>
    </source>
</evidence>
<protein>
    <submittedName>
        <fullName evidence="2">Uncharacterized protein</fullName>
    </submittedName>
</protein>